<feature type="region of interest" description="Disordered" evidence="1">
    <location>
        <begin position="1"/>
        <end position="45"/>
    </location>
</feature>
<dbReference type="EMBL" id="MVHP01000006">
    <property type="protein sequence ID" value="ORA67243.1"/>
    <property type="molecule type" value="Genomic_DNA"/>
</dbReference>
<feature type="transmembrane region" description="Helical" evidence="2">
    <location>
        <begin position="153"/>
        <end position="170"/>
    </location>
</feature>
<name>A0A0M2ZG22_9MYCO</name>
<evidence type="ECO:0000256" key="2">
    <source>
        <dbReference type="SAM" id="Phobius"/>
    </source>
</evidence>
<organism evidence="4 5">
    <name type="scientific">Mycolicibacterium elephantis</name>
    <dbReference type="NCBI Taxonomy" id="81858"/>
    <lineage>
        <taxon>Bacteria</taxon>
        <taxon>Bacillati</taxon>
        <taxon>Actinomycetota</taxon>
        <taxon>Actinomycetes</taxon>
        <taxon>Mycobacteriales</taxon>
        <taxon>Mycobacteriaceae</taxon>
        <taxon>Mycolicibacterium</taxon>
    </lineage>
</organism>
<dbReference type="InterPro" id="IPR018929">
    <property type="entry name" value="DUF2510"/>
</dbReference>
<keyword evidence="2" id="KW-0472">Membrane</keyword>
<dbReference type="AlphaFoldDB" id="A0A0M2ZG22"/>
<feature type="transmembrane region" description="Helical" evidence="2">
    <location>
        <begin position="218"/>
        <end position="241"/>
    </location>
</feature>
<comment type="caution">
    <text evidence="4">The sequence shown here is derived from an EMBL/GenBank/DDBJ whole genome shotgun (WGS) entry which is preliminary data.</text>
</comment>
<feature type="transmembrane region" description="Helical" evidence="2">
    <location>
        <begin position="177"/>
        <end position="198"/>
    </location>
</feature>
<feature type="domain" description="DUF2510" evidence="3">
    <location>
        <begin position="18"/>
        <end position="43"/>
    </location>
</feature>
<gene>
    <name evidence="4" type="ORF">BST23_07775</name>
</gene>
<feature type="transmembrane region" description="Helical" evidence="2">
    <location>
        <begin position="71"/>
        <end position="90"/>
    </location>
</feature>
<accession>A0A0M2ZG22</accession>
<sequence length="254" mass="26932">MTERLPKPTDGGRESAPPGWYPNPDGSPSERYWDGQRWSNQQRSGAALRRSLANPGHTTDPQPVERGSNRWMVGIAMLVVSAGLALSSFVDWAHLTYSVPDRSYGQLKVDAALSGFGSISVDVSGIKDVTQRRFVERQEAAALEAEDPAKPGVAPFIGALLIASAAWAFLSSSHRLVAAGVVTAASTVGLIIGLWELMDVRGLFNNPAGWSSAHYSPGLGLVAATVAAVLLGGLGVAALFLERNEGTSPRQRSR</sequence>
<dbReference type="Pfam" id="PF10708">
    <property type="entry name" value="DUF2510"/>
    <property type="match status" value="1"/>
</dbReference>
<keyword evidence="2" id="KW-1133">Transmembrane helix</keyword>
<evidence type="ECO:0000313" key="5">
    <source>
        <dbReference type="Proteomes" id="UP000192772"/>
    </source>
</evidence>
<feature type="compositionally biased region" description="Basic and acidic residues" evidence="1">
    <location>
        <begin position="1"/>
        <end position="13"/>
    </location>
</feature>
<evidence type="ECO:0000313" key="4">
    <source>
        <dbReference type="EMBL" id="ORA67243.1"/>
    </source>
</evidence>
<evidence type="ECO:0000259" key="3">
    <source>
        <dbReference type="Pfam" id="PF10708"/>
    </source>
</evidence>
<keyword evidence="2" id="KW-0812">Transmembrane</keyword>
<reference evidence="4 5" key="1">
    <citation type="submission" date="2017-02" db="EMBL/GenBank/DDBJ databases">
        <title>The new phylogeny of genus Mycobacterium.</title>
        <authorList>
            <person name="Tortoli E."/>
            <person name="Trovato A."/>
            <person name="Cirillo D.M."/>
        </authorList>
    </citation>
    <scope>NUCLEOTIDE SEQUENCE [LARGE SCALE GENOMIC DNA]</scope>
    <source>
        <strain evidence="4 5">FI-09383</strain>
    </source>
</reference>
<evidence type="ECO:0000256" key="1">
    <source>
        <dbReference type="SAM" id="MobiDB-lite"/>
    </source>
</evidence>
<protein>
    <recommendedName>
        <fullName evidence="3">DUF2510 domain-containing protein</fullName>
    </recommendedName>
</protein>
<dbReference type="Proteomes" id="UP000192772">
    <property type="component" value="Unassembled WGS sequence"/>
</dbReference>
<proteinExistence type="predicted"/>